<dbReference type="CDD" id="cd01106">
    <property type="entry name" value="HTH_TipAL-Mta"/>
    <property type="match status" value="1"/>
</dbReference>
<sequence>MWTIKEFAEKTFVSPVALRYYDKTGILPTKRLENGYRFYDEEDLLIMKNLVVLKYAGFSLEDIKILTSLYNEPEGQSCNDTANEVLRRNLTDMKDRIDMLQRIVAIIEKLTPLFDSHELYKVNQLTLEQQINELFDQINQLNTKADK</sequence>
<name>A0ABS3HHN9_9ENTE</name>
<dbReference type="PANTHER" id="PTHR30204">
    <property type="entry name" value="REDOX-CYCLING DRUG-SENSING TRANSCRIPTIONAL ACTIVATOR SOXR"/>
    <property type="match status" value="1"/>
</dbReference>
<dbReference type="SMART" id="SM00422">
    <property type="entry name" value="HTH_MERR"/>
    <property type="match status" value="1"/>
</dbReference>
<evidence type="ECO:0000259" key="3">
    <source>
        <dbReference type="PROSITE" id="PS50937"/>
    </source>
</evidence>
<dbReference type="InterPro" id="IPR009061">
    <property type="entry name" value="DNA-bd_dom_put_sf"/>
</dbReference>
<dbReference type="InterPro" id="IPR047057">
    <property type="entry name" value="MerR_fam"/>
</dbReference>
<organism evidence="4 5">
    <name type="scientific">Candidatus Enterococcus murrayae</name>
    <dbReference type="NCBI Taxonomy" id="2815321"/>
    <lineage>
        <taxon>Bacteria</taxon>
        <taxon>Bacillati</taxon>
        <taxon>Bacillota</taxon>
        <taxon>Bacilli</taxon>
        <taxon>Lactobacillales</taxon>
        <taxon>Enterococcaceae</taxon>
        <taxon>Enterococcus</taxon>
    </lineage>
</organism>
<dbReference type="SUPFAM" id="SSF46955">
    <property type="entry name" value="Putative DNA-binding domain"/>
    <property type="match status" value="1"/>
</dbReference>
<accession>A0ABS3HHN9</accession>
<dbReference type="Gene3D" id="1.10.1660.10">
    <property type="match status" value="1"/>
</dbReference>
<dbReference type="EMBL" id="JAFLVR010000027">
    <property type="protein sequence ID" value="MBO0452960.1"/>
    <property type="molecule type" value="Genomic_DNA"/>
</dbReference>
<evidence type="ECO:0000256" key="1">
    <source>
        <dbReference type="ARBA" id="ARBA00023125"/>
    </source>
</evidence>
<keyword evidence="5" id="KW-1185">Reference proteome</keyword>
<evidence type="ECO:0000313" key="4">
    <source>
        <dbReference type="EMBL" id="MBO0452960.1"/>
    </source>
</evidence>
<dbReference type="PROSITE" id="PS50937">
    <property type="entry name" value="HTH_MERR_2"/>
    <property type="match status" value="1"/>
</dbReference>
<evidence type="ECO:0000313" key="5">
    <source>
        <dbReference type="Proteomes" id="UP000664495"/>
    </source>
</evidence>
<feature type="domain" description="HTH merR-type" evidence="3">
    <location>
        <begin position="1"/>
        <end position="69"/>
    </location>
</feature>
<keyword evidence="1" id="KW-0238">DNA-binding</keyword>
<proteinExistence type="predicted"/>
<dbReference type="Proteomes" id="UP000664495">
    <property type="component" value="Unassembled WGS sequence"/>
</dbReference>
<keyword evidence="2" id="KW-0175">Coiled coil</keyword>
<reference evidence="4 5" key="1">
    <citation type="submission" date="2021-03" db="EMBL/GenBank/DDBJ databases">
        <title>Enterococcal diversity collection.</title>
        <authorList>
            <person name="Gilmore M.S."/>
            <person name="Schwartzman J."/>
            <person name="Van Tyne D."/>
            <person name="Martin M."/>
            <person name="Earl A.M."/>
            <person name="Manson A.L."/>
            <person name="Straub T."/>
            <person name="Salamzade R."/>
            <person name="Saavedra J."/>
            <person name="Lebreton F."/>
            <person name="Prichula J."/>
            <person name="Schaufler K."/>
            <person name="Gaca A."/>
            <person name="Sgardioli B."/>
            <person name="Wagenaar J."/>
            <person name="Strong T."/>
        </authorList>
    </citation>
    <scope>NUCLEOTIDE SEQUENCE [LARGE SCALE GENOMIC DNA]</scope>
    <source>
        <strain evidence="4 5">MJM16</strain>
    </source>
</reference>
<dbReference type="PANTHER" id="PTHR30204:SF97">
    <property type="entry name" value="MERR FAMILY REGULATORY PROTEIN"/>
    <property type="match status" value="1"/>
</dbReference>
<protein>
    <submittedName>
        <fullName evidence="4">MerR family transcriptional regulator</fullName>
    </submittedName>
</protein>
<gene>
    <name evidence="4" type="ORF">JZO85_11800</name>
</gene>
<dbReference type="InterPro" id="IPR000551">
    <property type="entry name" value="MerR-type_HTH_dom"/>
</dbReference>
<evidence type="ECO:0000256" key="2">
    <source>
        <dbReference type="SAM" id="Coils"/>
    </source>
</evidence>
<dbReference type="Pfam" id="PF13411">
    <property type="entry name" value="MerR_1"/>
    <property type="match status" value="1"/>
</dbReference>
<comment type="caution">
    <text evidence="4">The sequence shown here is derived from an EMBL/GenBank/DDBJ whole genome shotgun (WGS) entry which is preliminary data.</text>
</comment>
<feature type="coiled-coil region" evidence="2">
    <location>
        <begin position="83"/>
        <end position="144"/>
    </location>
</feature>
<dbReference type="RefSeq" id="WP_207108734.1">
    <property type="nucleotide sequence ID" value="NZ_JAFLVR010000027.1"/>
</dbReference>